<keyword evidence="2" id="KW-1185">Reference proteome</keyword>
<protein>
    <submittedName>
        <fullName evidence="1">CRISPR-associated protein Cas5 subtype I-C</fullName>
    </submittedName>
</protein>
<evidence type="ECO:0000313" key="2">
    <source>
        <dbReference type="Proteomes" id="UP001519292"/>
    </source>
</evidence>
<dbReference type="Proteomes" id="UP001519292">
    <property type="component" value="Unassembled WGS sequence"/>
</dbReference>
<organism evidence="1 2">
    <name type="scientific">Lactobacillus colini</name>
    <dbReference type="NCBI Taxonomy" id="1819254"/>
    <lineage>
        <taxon>Bacteria</taxon>
        <taxon>Bacillati</taxon>
        <taxon>Bacillota</taxon>
        <taxon>Bacilli</taxon>
        <taxon>Lactobacillales</taxon>
        <taxon>Lactobacillaceae</taxon>
        <taxon>Lactobacillus</taxon>
    </lineage>
</organism>
<evidence type="ECO:0000313" key="1">
    <source>
        <dbReference type="EMBL" id="MBP2058982.1"/>
    </source>
</evidence>
<dbReference type="EMBL" id="JAGGLU010000025">
    <property type="protein sequence ID" value="MBP2058982.1"/>
    <property type="molecule type" value="Genomic_DNA"/>
</dbReference>
<dbReference type="Gene3D" id="3.30.70.2660">
    <property type="match status" value="1"/>
</dbReference>
<accession>A0ABS4MI10</accession>
<dbReference type="InterPro" id="IPR021124">
    <property type="entry name" value="CRISPR-assoc_prot_Cas5"/>
</dbReference>
<comment type="caution">
    <text evidence="1">The sequence shown here is derived from an EMBL/GenBank/DDBJ whole genome shotgun (WGS) entry which is preliminary data.</text>
</comment>
<gene>
    <name evidence="1" type="ORF">J2Z60_002183</name>
</gene>
<proteinExistence type="predicted"/>
<reference evidence="1 2" key="1">
    <citation type="submission" date="2021-03" db="EMBL/GenBank/DDBJ databases">
        <title>Genomic Encyclopedia of Type Strains, Phase IV (KMG-IV): sequencing the most valuable type-strain genomes for metagenomic binning, comparative biology and taxonomic classification.</title>
        <authorList>
            <person name="Goeker M."/>
        </authorList>
    </citation>
    <scope>NUCLEOTIDE SEQUENCE [LARGE SCALE GENOMIC DNA]</scope>
    <source>
        <strain evidence="1 2">DSM 101872</strain>
    </source>
</reference>
<dbReference type="Pfam" id="PF09704">
    <property type="entry name" value="Cas_Cas5d"/>
    <property type="match status" value="1"/>
</dbReference>
<sequence>MKRCIERGGRRDTFLGTRDAEGYIEPCNFGEGKGYYDDAPDQNFGTMVHGLDYPDETGRNMLGVRLWHPVMHKGVINFIRPGECPVRRDLHELKTKNFGSNNFTNVDELYSELFGGE</sequence>
<name>A0ABS4MI10_9LACO</name>